<sequence>MLNAEDQPSTSTSVLCEQQKANHHSETDVRPRKTSERPAIPKKPICKEFRSSRPPLAPKPKNWDAVRSHLSSPSLSESHVSNFGGRALLGDSSDDSHSCRSSQTPKFPALSVEFSNRGIRNLVKETAAFFDDLILSGRVALQGTSANDFVRDDAYSSATAASKMTSSAGVTSCNDLRDGGSTFYDNGDCGVLQSPSCDIVDARTMNDVSIHVLSRTTSLSELALGSREIDSSDNNNMHSLTHREMKYMARGNRLRNSNLEQSGTSDDISSGIGKTCSRPTKKMRGITSDLVNDATDDGSIRWTEVHNHSDFVSQESDRLKRGSVISDISTECSYRENSQPFEVVYDTGDEDENKRLRNLHFAALEVFTTEKSFVQQLEALSVKYPKYLAEYGSARNIDVLSVQSNGQTHVVHQITVQLSMIKEAHKVLLEKFASKLADWDSRHPNLAGCLKNNAAFLKYCLPYLKEKCRFASELSKELKENEALAAATAMFEEEVLNKISVVQRLDIVHQNVVRYCILMEAYKKYLLPNTYEYNECVEAIVELSKVTELVNHRVSLAEMEKRLFDLYRRFEGKFNVFEANRHLLHEGELLKQSRKEVQTRYLILFSDVLLICKYSRTPTLGAENSFHPDFYQFQLSDIEVKAEEHGEFETHFQLLSTKKSAVFIAKTKRERDEWVERLSSAKKEARELDRIRQGGHEKKVTRLQSHVVRKKNRIMEVVDRDQTPDRNDGSLSDDLAATVNANENYVAPWIPDPKATTCMMSGCTTKFSVVNRRHHCRHCGCIICRSCVAYAPVRNGPNYVREKVCPECFDCIWRKRDDFMNPDFFTPPSGGHRAKVRLPGRIEGGIVSGTVFLRNKRLGESEKWGRLMCHDDGAMILCFYNAEFDIQPCARHVLIGFNIKVVELDEGGRLFELYHCNQFRGHDISIVFRIPHSGIADRWKKALEEGLGPCQPSTE</sequence>
<dbReference type="GO" id="GO:0005085">
    <property type="term" value="F:guanyl-nucleotide exchange factor activity"/>
    <property type="evidence" value="ECO:0007669"/>
    <property type="project" value="UniProtKB-KW"/>
</dbReference>
<dbReference type="PANTHER" id="PTHR12673:SF271">
    <property type="entry name" value="FYVE, RHOGEF AND PH DOMAIN-CONTAINING PROTEIN TAG-77"/>
    <property type="match status" value="1"/>
</dbReference>
<evidence type="ECO:0000256" key="4">
    <source>
        <dbReference type="ARBA" id="ARBA00022723"/>
    </source>
</evidence>
<keyword evidence="6" id="KW-0862">Zinc</keyword>
<dbReference type="InterPro" id="IPR011011">
    <property type="entry name" value="Znf_FYVE_PHD"/>
</dbReference>
<keyword evidence="2" id="KW-0963">Cytoplasm</keyword>
<dbReference type="SMART" id="SM00233">
    <property type="entry name" value="PH"/>
    <property type="match status" value="2"/>
</dbReference>
<dbReference type="PANTHER" id="PTHR12673">
    <property type="entry name" value="FACIOGENITAL DYSPLASIA PROTEIN"/>
    <property type="match status" value="1"/>
</dbReference>
<dbReference type="AlphaFoldDB" id="A0ABD6EB57"/>
<comment type="caution">
    <text evidence="14">The sequence shown here is derived from an EMBL/GenBank/DDBJ whole genome shotgun (WGS) entry which is preliminary data.</text>
</comment>
<keyword evidence="5 8" id="KW-0863">Zinc-finger</keyword>
<dbReference type="SUPFAM" id="SSF50729">
    <property type="entry name" value="PH domain-like"/>
    <property type="match status" value="1"/>
</dbReference>
<dbReference type="Proteomes" id="UP001608902">
    <property type="component" value="Unassembled WGS sequence"/>
</dbReference>
<dbReference type="Pfam" id="PF00621">
    <property type="entry name" value="RhoGEF"/>
    <property type="match status" value="1"/>
</dbReference>
<dbReference type="Gene3D" id="3.30.40.10">
    <property type="entry name" value="Zinc/RING finger domain, C3HC4 (zinc finger)"/>
    <property type="match status" value="1"/>
</dbReference>
<evidence type="ECO:0000256" key="2">
    <source>
        <dbReference type="ARBA" id="ARBA00022490"/>
    </source>
</evidence>
<dbReference type="GO" id="GO:0005856">
    <property type="term" value="C:cytoskeleton"/>
    <property type="evidence" value="ECO:0007669"/>
    <property type="project" value="UniProtKB-SubCell"/>
</dbReference>
<evidence type="ECO:0000259" key="13">
    <source>
        <dbReference type="PROSITE" id="PS50178"/>
    </source>
</evidence>
<dbReference type="EMBL" id="JBGFUD010001595">
    <property type="protein sequence ID" value="MFH4976497.1"/>
    <property type="molecule type" value="Genomic_DNA"/>
</dbReference>
<feature type="domain" description="DH" evidence="12">
    <location>
        <begin position="358"/>
        <end position="553"/>
    </location>
</feature>
<dbReference type="PROSITE" id="PS50010">
    <property type="entry name" value="DH_2"/>
    <property type="match status" value="1"/>
</dbReference>
<dbReference type="Gene3D" id="2.30.29.30">
    <property type="entry name" value="Pleckstrin-homology domain (PH domain)/Phosphotyrosine-binding domain (PTB)"/>
    <property type="match status" value="1"/>
</dbReference>
<dbReference type="InterPro" id="IPR000306">
    <property type="entry name" value="Znf_FYVE"/>
</dbReference>
<dbReference type="SMART" id="SM00064">
    <property type="entry name" value="FYVE"/>
    <property type="match status" value="1"/>
</dbReference>
<evidence type="ECO:0000256" key="10">
    <source>
        <dbReference type="SAM" id="MobiDB-lite"/>
    </source>
</evidence>
<dbReference type="PROSITE" id="PS50178">
    <property type="entry name" value="ZF_FYVE"/>
    <property type="match status" value="1"/>
</dbReference>
<keyword evidence="7" id="KW-0206">Cytoskeleton</keyword>
<dbReference type="Pfam" id="PF01363">
    <property type="entry name" value="FYVE"/>
    <property type="match status" value="1"/>
</dbReference>
<feature type="compositionally biased region" description="Low complexity" evidence="10">
    <location>
        <begin position="262"/>
        <end position="273"/>
    </location>
</feature>
<feature type="coiled-coil region" evidence="9">
    <location>
        <begin position="664"/>
        <end position="691"/>
    </location>
</feature>
<evidence type="ECO:0000313" key="15">
    <source>
        <dbReference type="Proteomes" id="UP001608902"/>
    </source>
</evidence>
<feature type="compositionally biased region" description="Polar residues" evidence="10">
    <location>
        <begin position="1"/>
        <end position="16"/>
    </location>
</feature>
<dbReference type="SUPFAM" id="SSF57903">
    <property type="entry name" value="FYVE/PHD zinc finger"/>
    <property type="match status" value="1"/>
</dbReference>
<evidence type="ECO:0000259" key="11">
    <source>
        <dbReference type="PROSITE" id="PS50003"/>
    </source>
</evidence>
<keyword evidence="3" id="KW-0344">Guanine-nucleotide releasing factor</keyword>
<dbReference type="InterPro" id="IPR000219">
    <property type="entry name" value="DH_dom"/>
</dbReference>
<feature type="region of interest" description="Disordered" evidence="10">
    <location>
        <begin position="1"/>
        <end position="79"/>
    </location>
</feature>
<protein>
    <submittedName>
        <fullName evidence="14">Uncharacterized protein</fullName>
    </submittedName>
</protein>
<evidence type="ECO:0000256" key="8">
    <source>
        <dbReference type="PROSITE-ProRule" id="PRU00091"/>
    </source>
</evidence>
<evidence type="ECO:0000256" key="6">
    <source>
        <dbReference type="ARBA" id="ARBA00022833"/>
    </source>
</evidence>
<dbReference type="Gene3D" id="1.20.900.10">
    <property type="entry name" value="Dbl homology (DH) domain"/>
    <property type="match status" value="1"/>
</dbReference>
<dbReference type="GO" id="GO:0008270">
    <property type="term" value="F:zinc ion binding"/>
    <property type="evidence" value="ECO:0007669"/>
    <property type="project" value="UniProtKB-KW"/>
</dbReference>
<dbReference type="InterPro" id="IPR013083">
    <property type="entry name" value="Znf_RING/FYVE/PHD"/>
</dbReference>
<keyword evidence="4" id="KW-0479">Metal-binding</keyword>
<reference evidence="14 15" key="1">
    <citation type="submission" date="2024-08" db="EMBL/GenBank/DDBJ databases">
        <title>Gnathostoma spinigerum genome.</title>
        <authorList>
            <person name="Gonzalez-Bertolin B."/>
            <person name="Monzon S."/>
            <person name="Zaballos A."/>
            <person name="Jimenez P."/>
            <person name="Dekumyoy P."/>
            <person name="Varona S."/>
            <person name="Cuesta I."/>
            <person name="Sumanam S."/>
            <person name="Adisakwattana P."/>
            <person name="Gasser R.B."/>
            <person name="Hernandez-Gonzalez A."/>
            <person name="Young N.D."/>
            <person name="Perteguer M.J."/>
        </authorList>
    </citation>
    <scope>NUCLEOTIDE SEQUENCE [LARGE SCALE GENOMIC DNA]</scope>
    <source>
        <strain evidence="14">AL3</strain>
        <tissue evidence="14">Liver</tissue>
    </source>
</reference>
<proteinExistence type="predicted"/>
<feature type="region of interest" description="Disordered" evidence="10">
    <location>
        <begin position="260"/>
        <end position="279"/>
    </location>
</feature>
<evidence type="ECO:0000256" key="9">
    <source>
        <dbReference type="SAM" id="Coils"/>
    </source>
</evidence>
<evidence type="ECO:0000259" key="12">
    <source>
        <dbReference type="PROSITE" id="PS50010"/>
    </source>
</evidence>
<accession>A0ABD6EB57</accession>
<keyword evidence="9" id="KW-0175">Coiled coil</keyword>
<feature type="compositionally biased region" description="Basic and acidic residues" evidence="10">
    <location>
        <begin position="23"/>
        <end position="36"/>
    </location>
</feature>
<dbReference type="InterPro" id="IPR011993">
    <property type="entry name" value="PH-like_dom_sf"/>
</dbReference>
<evidence type="ECO:0000256" key="7">
    <source>
        <dbReference type="ARBA" id="ARBA00023212"/>
    </source>
</evidence>
<dbReference type="SUPFAM" id="SSF48065">
    <property type="entry name" value="DBL homology domain (DH-domain)"/>
    <property type="match status" value="1"/>
</dbReference>
<feature type="compositionally biased region" description="Low complexity" evidence="10">
    <location>
        <begin position="68"/>
        <end position="79"/>
    </location>
</feature>
<organism evidence="14 15">
    <name type="scientific">Gnathostoma spinigerum</name>
    <dbReference type="NCBI Taxonomy" id="75299"/>
    <lineage>
        <taxon>Eukaryota</taxon>
        <taxon>Metazoa</taxon>
        <taxon>Ecdysozoa</taxon>
        <taxon>Nematoda</taxon>
        <taxon>Chromadorea</taxon>
        <taxon>Rhabditida</taxon>
        <taxon>Spirurina</taxon>
        <taxon>Gnathostomatomorpha</taxon>
        <taxon>Gnathostomatoidea</taxon>
        <taxon>Gnathostomatidae</taxon>
        <taxon>Gnathostoma</taxon>
    </lineage>
</organism>
<evidence type="ECO:0000256" key="3">
    <source>
        <dbReference type="ARBA" id="ARBA00022658"/>
    </source>
</evidence>
<feature type="domain" description="FYVE-type" evidence="13">
    <location>
        <begin position="763"/>
        <end position="810"/>
    </location>
</feature>
<evidence type="ECO:0000256" key="5">
    <source>
        <dbReference type="ARBA" id="ARBA00022771"/>
    </source>
</evidence>
<dbReference type="Pfam" id="PF00169">
    <property type="entry name" value="PH"/>
    <property type="match status" value="1"/>
</dbReference>
<comment type="subcellular location">
    <subcellularLocation>
        <location evidence="1">Cytoplasm</location>
        <location evidence="1">Cytoskeleton</location>
    </subcellularLocation>
</comment>
<dbReference type="InterPro" id="IPR035899">
    <property type="entry name" value="DBL_dom_sf"/>
</dbReference>
<dbReference type="SMART" id="SM00325">
    <property type="entry name" value="RhoGEF"/>
    <property type="match status" value="1"/>
</dbReference>
<dbReference type="InterPro" id="IPR001849">
    <property type="entry name" value="PH_domain"/>
</dbReference>
<evidence type="ECO:0000313" key="14">
    <source>
        <dbReference type="EMBL" id="MFH4976497.1"/>
    </source>
</evidence>
<name>A0ABD6EB57_9BILA</name>
<dbReference type="PROSITE" id="PS50003">
    <property type="entry name" value="PH_DOMAIN"/>
    <property type="match status" value="1"/>
</dbReference>
<keyword evidence="15" id="KW-1185">Reference proteome</keyword>
<gene>
    <name evidence="14" type="ORF">AB6A40_003206</name>
</gene>
<evidence type="ECO:0000256" key="1">
    <source>
        <dbReference type="ARBA" id="ARBA00004245"/>
    </source>
</evidence>
<feature type="domain" description="PH" evidence="11">
    <location>
        <begin position="582"/>
        <end position="683"/>
    </location>
</feature>
<dbReference type="InterPro" id="IPR017455">
    <property type="entry name" value="Znf_FYVE-rel"/>
</dbReference>
<dbReference type="InterPro" id="IPR051092">
    <property type="entry name" value="FYVE_RhoGEF_PH"/>
</dbReference>